<keyword evidence="4" id="KW-0346">Stress response</keyword>
<feature type="domain" description="SHSP" evidence="3">
    <location>
        <begin position="59"/>
        <end position="170"/>
    </location>
</feature>
<dbReference type="HOGENOM" id="CLU_046737_12_3_9"/>
<dbReference type="Proteomes" id="UP000008544">
    <property type="component" value="Chromosome"/>
</dbReference>
<accession>B1I3T2</accession>
<dbReference type="EMBL" id="CP000860">
    <property type="protein sequence ID" value="ACA59633.1"/>
    <property type="molecule type" value="Genomic_DNA"/>
</dbReference>
<reference evidence="5" key="1">
    <citation type="submission" date="2007-10" db="EMBL/GenBank/DDBJ databases">
        <title>Complete sequence of chromosome of Desulforudis audaxviator MP104C.</title>
        <authorList>
            <person name="Copeland A."/>
            <person name="Lucas S."/>
            <person name="Lapidus A."/>
            <person name="Barry K."/>
            <person name="Glavina del Rio T."/>
            <person name="Dalin E."/>
            <person name="Tice H."/>
            <person name="Bruce D."/>
            <person name="Pitluck S."/>
            <person name="Lowry S.R."/>
            <person name="Larimer F."/>
            <person name="Land M.L."/>
            <person name="Hauser L."/>
            <person name="Kyrpides N."/>
            <person name="Ivanova N.N."/>
            <person name="Richardson P."/>
        </authorList>
    </citation>
    <scope>NUCLEOTIDE SEQUENCE [LARGE SCALE GENOMIC DNA]</scope>
    <source>
        <strain evidence="5">MP104C</strain>
    </source>
</reference>
<dbReference type="STRING" id="477974.Daud_1122"/>
<organism evidence="4 5">
    <name type="scientific">Desulforudis audaxviator (strain MP104C)</name>
    <dbReference type="NCBI Taxonomy" id="477974"/>
    <lineage>
        <taxon>Bacteria</taxon>
        <taxon>Bacillati</taxon>
        <taxon>Bacillota</taxon>
        <taxon>Clostridia</taxon>
        <taxon>Thermoanaerobacterales</taxon>
        <taxon>Candidatus Desulforudaceae</taxon>
        <taxon>Candidatus Desulforudis</taxon>
    </lineage>
</organism>
<sequence length="170" mass="19765">MKYPSIHRPPCFWLAASLSSWVKEHWEVFAMRKELSPFDGLELLIRKPVKSLFRLLDEPFEEFAKSAVDVYEEGNDVVIKADLPGFKKEEIRIQLEDNTLSLEAKREKDEEVSERNYYRKERREVYVREAITLPAEVDRDKAAAKLENGVLIIRLPKTGPTRSGTTINIE</sequence>
<evidence type="ECO:0000256" key="1">
    <source>
        <dbReference type="PROSITE-ProRule" id="PRU00285"/>
    </source>
</evidence>
<reference evidence="4 5" key="2">
    <citation type="journal article" date="2008" name="Science">
        <title>Environmental genomics reveals a single-species ecosystem deep within Earth.</title>
        <authorList>
            <person name="Chivian D."/>
            <person name="Brodie E.L."/>
            <person name="Alm E.J."/>
            <person name="Culley D.E."/>
            <person name="Dehal P.S."/>
            <person name="Desantis T.Z."/>
            <person name="Gihring T.M."/>
            <person name="Lapidus A."/>
            <person name="Lin L.H."/>
            <person name="Lowry S.R."/>
            <person name="Moser D.P."/>
            <person name="Richardson P.M."/>
            <person name="Southam G."/>
            <person name="Wanger G."/>
            <person name="Pratt L.M."/>
            <person name="Andersen G.L."/>
            <person name="Hazen T.C."/>
            <person name="Brockman F.J."/>
            <person name="Arkin A.P."/>
            <person name="Onstott T.C."/>
        </authorList>
    </citation>
    <scope>NUCLEOTIDE SEQUENCE [LARGE SCALE GENOMIC DNA]</scope>
    <source>
        <strain evidence="4 5">MP104C</strain>
    </source>
</reference>
<dbReference type="AlphaFoldDB" id="B1I3T2"/>
<dbReference type="PANTHER" id="PTHR11527">
    <property type="entry name" value="HEAT-SHOCK PROTEIN 20 FAMILY MEMBER"/>
    <property type="match status" value="1"/>
</dbReference>
<evidence type="ECO:0000313" key="4">
    <source>
        <dbReference type="EMBL" id="ACA59633.1"/>
    </source>
</evidence>
<dbReference type="InterPro" id="IPR002068">
    <property type="entry name" value="A-crystallin/Hsp20_dom"/>
</dbReference>
<dbReference type="InterPro" id="IPR008978">
    <property type="entry name" value="HSP20-like_chaperone"/>
</dbReference>
<evidence type="ECO:0000256" key="2">
    <source>
        <dbReference type="RuleBase" id="RU003616"/>
    </source>
</evidence>
<dbReference type="Pfam" id="PF00011">
    <property type="entry name" value="HSP20"/>
    <property type="match status" value="1"/>
</dbReference>
<evidence type="ECO:0000313" key="5">
    <source>
        <dbReference type="Proteomes" id="UP000008544"/>
    </source>
</evidence>
<comment type="similarity">
    <text evidence="1 2">Belongs to the small heat shock protein (HSP20) family.</text>
</comment>
<protein>
    <submittedName>
        <fullName evidence="4">Heat shock protein Hsp20</fullName>
    </submittedName>
</protein>
<dbReference type="NCBIfam" id="NF041799">
    <property type="entry name" value="Hsp14"/>
    <property type="match status" value="1"/>
</dbReference>
<dbReference type="SUPFAM" id="SSF49764">
    <property type="entry name" value="HSP20-like chaperones"/>
    <property type="match status" value="1"/>
</dbReference>
<dbReference type="Gene3D" id="2.60.40.790">
    <property type="match status" value="1"/>
</dbReference>
<proteinExistence type="inferred from homology"/>
<dbReference type="PROSITE" id="PS01031">
    <property type="entry name" value="SHSP"/>
    <property type="match status" value="1"/>
</dbReference>
<keyword evidence="5" id="KW-1185">Reference proteome</keyword>
<dbReference type="eggNOG" id="COG0071">
    <property type="taxonomic scope" value="Bacteria"/>
</dbReference>
<dbReference type="CDD" id="cd06464">
    <property type="entry name" value="ACD_sHsps-like"/>
    <property type="match status" value="1"/>
</dbReference>
<gene>
    <name evidence="4" type="ordered locus">Daud_1122</name>
</gene>
<name>B1I3T2_DESAP</name>
<dbReference type="InterPro" id="IPR031107">
    <property type="entry name" value="Small_HSP"/>
</dbReference>
<dbReference type="KEGG" id="dau:Daud_1122"/>
<evidence type="ECO:0000259" key="3">
    <source>
        <dbReference type="PROSITE" id="PS01031"/>
    </source>
</evidence>